<gene>
    <name evidence="6" type="ORF">WMY93_004088</name>
</gene>
<proteinExistence type="inferred from homology"/>
<protein>
    <recommendedName>
        <fullName evidence="5">AIG1-type G domain-containing protein</fullName>
    </recommendedName>
</protein>
<keyword evidence="7" id="KW-1185">Reference proteome</keyword>
<dbReference type="PANTHER" id="PTHR10903">
    <property type="entry name" value="GTPASE, IMAP FAMILY MEMBER-RELATED"/>
    <property type="match status" value="1"/>
</dbReference>
<dbReference type="InterPro" id="IPR045058">
    <property type="entry name" value="GIMA/IAN/Toc"/>
</dbReference>
<accession>A0AAW0PNS3</accession>
<evidence type="ECO:0000256" key="2">
    <source>
        <dbReference type="ARBA" id="ARBA00022741"/>
    </source>
</evidence>
<evidence type="ECO:0000256" key="4">
    <source>
        <dbReference type="SAM" id="Coils"/>
    </source>
</evidence>
<evidence type="ECO:0000259" key="5">
    <source>
        <dbReference type="PROSITE" id="PS51720"/>
    </source>
</evidence>
<dbReference type="EMBL" id="JBBPFD010000003">
    <property type="protein sequence ID" value="KAK7933192.1"/>
    <property type="molecule type" value="Genomic_DNA"/>
</dbReference>
<dbReference type="SUPFAM" id="SSF52540">
    <property type="entry name" value="P-loop containing nucleoside triphosphate hydrolases"/>
    <property type="match status" value="2"/>
</dbReference>
<evidence type="ECO:0000256" key="3">
    <source>
        <dbReference type="ARBA" id="ARBA00023134"/>
    </source>
</evidence>
<dbReference type="CDD" id="cd01852">
    <property type="entry name" value="AIG1"/>
    <property type="match status" value="1"/>
</dbReference>
<feature type="domain" description="AIG1-type G" evidence="5">
    <location>
        <begin position="410"/>
        <end position="613"/>
    </location>
</feature>
<keyword evidence="3" id="KW-0342">GTP-binding</keyword>
<comment type="similarity">
    <text evidence="1">Belongs to the TRAFAC class TrmE-Era-EngA-EngB-Septin-like GTPase superfamily. AIG1/Toc34/Toc159-like paraseptin GTPase family. IAN subfamily.</text>
</comment>
<keyword evidence="2" id="KW-0547">Nucleotide-binding</keyword>
<evidence type="ECO:0000313" key="7">
    <source>
        <dbReference type="Proteomes" id="UP001460270"/>
    </source>
</evidence>
<sequence>MILLGNSWSQRSSVGNLVLGKPVFDTETEPHHSQSHRGEIHDKNITVINTPDLLQPDLSPHRLTELVTEIADASAPGPHVFLLVLQPEDFTEQQKTRLKSVLERFSERVFDHSLLLICAPRAEITAKHPELQDMIRLCKYRYLCWFSLDQEELMTRLEQLVEENNEEHVFLKCSHQTQSLEEQPDTEKTSLHFRILLFGKNEDAKQALIATITGSKSKKGILAGVSNQSFLQRAAQNSVFSIRSRCVVAGDSGGAACSVWKPLEKQMQQCLNCISLCAPEGVHAFILVLPPGPPTDENKAEIKIIQEIFSSQVLLFTMILVTVDSNSTVSADIHEFSQKCGGGYLTFNTRDKQQVSELLKSVEKLSTKNEPHSFTTEMFLQGQMKNYIELHKEFMKTGQRITGNDEKASPDCLRIVLIGKTGSGKSSSGNTILGQKRYKSATSQISVTRKCEKAETEVDGHRVAVVDTPGLFDTNMSNENIMDEMMNCVSLLAPGPHVFLLVLSIGRFTDEEKETLKYIKAGFGKDAQKFTIILLTHGDNLEEDDTSIEDFIKNNCDDSFKKLISDCGNRYHVFNNREKKDRTQVKELLQKINKMVEENGGGCYTNKMLQAAEAAIKREMERIMKEREEEMERERELLEISTKRKWNK</sequence>
<name>A0AAW0PNS3_9GOBI</name>
<dbReference type="AlphaFoldDB" id="A0AAW0PNS3"/>
<dbReference type="FunFam" id="3.40.50.300:FF:000366">
    <property type="entry name" value="GTPase, IMAP family member 2"/>
    <property type="match status" value="1"/>
</dbReference>
<keyword evidence="4" id="KW-0175">Coiled coil</keyword>
<dbReference type="Pfam" id="PF04548">
    <property type="entry name" value="AIG1"/>
    <property type="match status" value="3"/>
</dbReference>
<feature type="coiled-coil region" evidence="4">
    <location>
        <begin position="606"/>
        <end position="644"/>
    </location>
</feature>
<dbReference type="Gene3D" id="3.40.50.300">
    <property type="entry name" value="P-loop containing nucleotide triphosphate hydrolases"/>
    <property type="match status" value="3"/>
</dbReference>
<dbReference type="PROSITE" id="PS51720">
    <property type="entry name" value="G_AIG1"/>
    <property type="match status" value="1"/>
</dbReference>
<organism evidence="6 7">
    <name type="scientific">Mugilogobius chulae</name>
    <name type="common">yellowstripe goby</name>
    <dbReference type="NCBI Taxonomy" id="88201"/>
    <lineage>
        <taxon>Eukaryota</taxon>
        <taxon>Metazoa</taxon>
        <taxon>Chordata</taxon>
        <taxon>Craniata</taxon>
        <taxon>Vertebrata</taxon>
        <taxon>Euteleostomi</taxon>
        <taxon>Actinopterygii</taxon>
        <taxon>Neopterygii</taxon>
        <taxon>Teleostei</taxon>
        <taxon>Neoteleostei</taxon>
        <taxon>Acanthomorphata</taxon>
        <taxon>Gobiaria</taxon>
        <taxon>Gobiiformes</taxon>
        <taxon>Gobioidei</taxon>
        <taxon>Gobiidae</taxon>
        <taxon>Gobionellinae</taxon>
        <taxon>Mugilogobius</taxon>
    </lineage>
</organism>
<evidence type="ECO:0000313" key="6">
    <source>
        <dbReference type="EMBL" id="KAK7933192.1"/>
    </source>
</evidence>
<dbReference type="Proteomes" id="UP001460270">
    <property type="component" value="Unassembled WGS sequence"/>
</dbReference>
<dbReference type="GO" id="GO:0005525">
    <property type="term" value="F:GTP binding"/>
    <property type="evidence" value="ECO:0007669"/>
    <property type="project" value="UniProtKB-KW"/>
</dbReference>
<reference evidence="7" key="1">
    <citation type="submission" date="2024-04" db="EMBL/GenBank/DDBJ databases">
        <title>Salinicola lusitanus LLJ914,a marine bacterium isolated from the Okinawa Trough.</title>
        <authorList>
            <person name="Li J."/>
        </authorList>
    </citation>
    <scope>NUCLEOTIDE SEQUENCE [LARGE SCALE GENOMIC DNA]</scope>
</reference>
<dbReference type="InterPro" id="IPR006703">
    <property type="entry name" value="G_AIG1"/>
</dbReference>
<evidence type="ECO:0000256" key="1">
    <source>
        <dbReference type="ARBA" id="ARBA00008535"/>
    </source>
</evidence>
<comment type="caution">
    <text evidence="6">The sequence shown here is derived from an EMBL/GenBank/DDBJ whole genome shotgun (WGS) entry which is preliminary data.</text>
</comment>
<dbReference type="InterPro" id="IPR027417">
    <property type="entry name" value="P-loop_NTPase"/>
</dbReference>
<dbReference type="PANTHER" id="PTHR10903:SF188">
    <property type="entry name" value="GTPASE IMAP FAMILY MEMBER 2-LIKE-RELATED"/>
    <property type="match status" value="1"/>
</dbReference>